<reference evidence="14 15" key="1">
    <citation type="submission" date="2022-11" db="EMBL/GenBank/DDBJ databases">
        <title>Haliovirga abyssi gen. nov., sp. nov., a mesophilic fermentative bacterium isolated from the Iheya North hydrothermal field and the proposal of Haliovirgaceae fam. nov.</title>
        <authorList>
            <person name="Miyazaki U."/>
            <person name="Tame A."/>
            <person name="Miyazaki J."/>
            <person name="Takai K."/>
            <person name="Sawayama S."/>
            <person name="Kitajima M."/>
            <person name="Okamoto A."/>
            <person name="Nakagawa S."/>
        </authorList>
    </citation>
    <scope>NUCLEOTIDE SEQUENCE [LARGE SCALE GENOMIC DNA]</scope>
    <source>
        <strain evidence="14 15">IC12</strain>
    </source>
</reference>
<gene>
    <name evidence="10" type="primary">grpE</name>
    <name evidence="14" type="ORF">HLVA_06380</name>
</gene>
<keyword evidence="6 10" id="KW-0143">Chaperone</keyword>
<feature type="compositionally biased region" description="Basic and acidic residues" evidence="13">
    <location>
        <begin position="30"/>
        <end position="44"/>
    </location>
</feature>
<comment type="subunit">
    <text evidence="3 10">Homodimer.</text>
</comment>
<dbReference type="PANTHER" id="PTHR21237:SF23">
    <property type="entry name" value="GRPE PROTEIN HOMOLOG, MITOCHONDRIAL"/>
    <property type="match status" value="1"/>
</dbReference>
<comment type="subcellular location">
    <subcellularLocation>
        <location evidence="1 10">Cytoplasm</location>
    </subcellularLocation>
</comment>
<dbReference type="InterPro" id="IPR013805">
    <property type="entry name" value="GrpE_CC"/>
</dbReference>
<evidence type="ECO:0000256" key="6">
    <source>
        <dbReference type="ARBA" id="ARBA00023186"/>
    </source>
</evidence>
<dbReference type="EMBL" id="AP027059">
    <property type="protein sequence ID" value="BDU50069.1"/>
    <property type="molecule type" value="Genomic_DNA"/>
</dbReference>
<evidence type="ECO:0000313" key="15">
    <source>
        <dbReference type="Proteomes" id="UP001321582"/>
    </source>
</evidence>
<feature type="region of interest" description="Disordered" evidence="13">
    <location>
        <begin position="1"/>
        <end position="44"/>
    </location>
</feature>
<dbReference type="CDD" id="cd00446">
    <property type="entry name" value="GrpE"/>
    <property type="match status" value="1"/>
</dbReference>
<comment type="similarity">
    <text evidence="2 10 12">Belongs to the GrpE family.</text>
</comment>
<dbReference type="KEGG" id="haby:HLVA_06380"/>
<dbReference type="FunFam" id="2.30.22.10:FF:000001">
    <property type="entry name" value="Protein GrpE"/>
    <property type="match status" value="1"/>
</dbReference>
<protein>
    <recommendedName>
        <fullName evidence="8 10">Protein GrpE</fullName>
    </recommendedName>
    <alternativeName>
        <fullName evidence="9 10">HSP-70 cofactor</fullName>
    </alternativeName>
</protein>
<dbReference type="Proteomes" id="UP001321582">
    <property type="component" value="Chromosome"/>
</dbReference>
<dbReference type="NCBIfam" id="NF010738">
    <property type="entry name" value="PRK14140.1"/>
    <property type="match status" value="1"/>
</dbReference>
<evidence type="ECO:0000256" key="8">
    <source>
        <dbReference type="ARBA" id="ARBA00072274"/>
    </source>
</evidence>
<keyword evidence="5 10" id="KW-0346">Stress response</keyword>
<dbReference type="GO" id="GO:0042803">
    <property type="term" value="F:protein homodimerization activity"/>
    <property type="evidence" value="ECO:0007669"/>
    <property type="project" value="InterPro"/>
</dbReference>
<evidence type="ECO:0000256" key="9">
    <source>
        <dbReference type="ARBA" id="ARBA00076414"/>
    </source>
</evidence>
<keyword evidence="4 10" id="KW-0963">Cytoplasm</keyword>
<dbReference type="SUPFAM" id="SSF58014">
    <property type="entry name" value="Coiled-coil domain of nucleotide exchange factor GrpE"/>
    <property type="match status" value="1"/>
</dbReference>
<dbReference type="RefSeq" id="WP_307905005.1">
    <property type="nucleotide sequence ID" value="NZ_AP027059.1"/>
</dbReference>
<dbReference type="AlphaFoldDB" id="A0AAU9DH72"/>
<dbReference type="PROSITE" id="PS01071">
    <property type="entry name" value="GRPE"/>
    <property type="match status" value="1"/>
</dbReference>
<dbReference type="GO" id="GO:0051082">
    <property type="term" value="F:unfolded protein binding"/>
    <property type="evidence" value="ECO:0007669"/>
    <property type="project" value="TreeGrafter"/>
</dbReference>
<dbReference type="InterPro" id="IPR000740">
    <property type="entry name" value="GrpE"/>
</dbReference>
<evidence type="ECO:0000256" key="4">
    <source>
        <dbReference type="ARBA" id="ARBA00022490"/>
    </source>
</evidence>
<accession>A0AAU9DH72</accession>
<evidence type="ECO:0000256" key="10">
    <source>
        <dbReference type="HAMAP-Rule" id="MF_01151"/>
    </source>
</evidence>
<dbReference type="GO" id="GO:0051087">
    <property type="term" value="F:protein-folding chaperone binding"/>
    <property type="evidence" value="ECO:0007669"/>
    <property type="project" value="InterPro"/>
</dbReference>
<evidence type="ECO:0000256" key="13">
    <source>
        <dbReference type="SAM" id="MobiDB-lite"/>
    </source>
</evidence>
<dbReference type="Gene3D" id="3.90.20.20">
    <property type="match status" value="1"/>
</dbReference>
<dbReference type="HAMAP" id="MF_01151">
    <property type="entry name" value="GrpE"/>
    <property type="match status" value="1"/>
</dbReference>
<evidence type="ECO:0000256" key="12">
    <source>
        <dbReference type="RuleBase" id="RU004478"/>
    </source>
</evidence>
<evidence type="ECO:0000256" key="5">
    <source>
        <dbReference type="ARBA" id="ARBA00023016"/>
    </source>
</evidence>
<evidence type="ECO:0000256" key="11">
    <source>
        <dbReference type="RuleBase" id="RU000639"/>
    </source>
</evidence>
<dbReference type="Pfam" id="PF01025">
    <property type="entry name" value="GrpE"/>
    <property type="match status" value="1"/>
</dbReference>
<evidence type="ECO:0000256" key="3">
    <source>
        <dbReference type="ARBA" id="ARBA00011738"/>
    </source>
</evidence>
<comment type="function">
    <text evidence="7 10 11">Participates actively in the response to hyperosmotic and heat shock by preventing the aggregation of stress-denatured proteins, in association with DnaK and GrpE. It is the nucleotide exchange factor for DnaK and may function as a thermosensor. Unfolded proteins bind initially to DnaJ; upon interaction with the DnaJ-bound protein, DnaK hydrolyzes its bound ATP, resulting in the formation of a stable complex. GrpE releases ADP from DnaK; ATP binding to DnaK triggers the release of the substrate protein, thus completing the reaction cycle. Several rounds of ATP-dependent interactions between DnaJ, DnaK and GrpE are required for fully efficient folding.</text>
</comment>
<dbReference type="GO" id="GO:0006457">
    <property type="term" value="P:protein folding"/>
    <property type="evidence" value="ECO:0007669"/>
    <property type="project" value="InterPro"/>
</dbReference>
<keyword evidence="15" id="KW-1185">Reference proteome</keyword>
<dbReference type="InterPro" id="IPR009012">
    <property type="entry name" value="GrpE_head"/>
</dbReference>
<dbReference type="PANTHER" id="PTHR21237">
    <property type="entry name" value="GRPE PROTEIN"/>
    <property type="match status" value="1"/>
</dbReference>
<organism evidence="14 15">
    <name type="scientific">Haliovirga abyssi</name>
    <dbReference type="NCBI Taxonomy" id="2996794"/>
    <lineage>
        <taxon>Bacteria</taxon>
        <taxon>Fusobacteriati</taxon>
        <taxon>Fusobacteriota</taxon>
        <taxon>Fusobacteriia</taxon>
        <taxon>Fusobacteriales</taxon>
        <taxon>Haliovirgaceae</taxon>
        <taxon>Haliovirga</taxon>
    </lineage>
</organism>
<dbReference type="GO" id="GO:0005829">
    <property type="term" value="C:cytosol"/>
    <property type="evidence" value="ECO:0007669"/>
    <property type="project" value="TreeGrafter"/>
</dbReference>
<evidence type="ECO:0000256" key="7">
    <source>
        <dbReference type="ARBA" id="ARBA00053401"/>
    </source>
</evidence>
<name>A0AAU9DH72_9FUSO</name>
<dbReference type="PRINTS" id="PR00773">
    <property type="entry name" value="GRPEPROTEIN"/>
</dbReference>
<dbReference type="Gene3D" id="2.30.22.10">
    <property type="entry name" value="Head domain of nucleotide exchange factor GrpE"/>
    <property type="match status" value="1"/>
</dbReference>
<dbReference type="GO" id="GO:0000774">
    <property type="term" value="F:adenyl-nucleotide exchange factor activity"/>
    <property type="evidence" value="ECO:0007669"/>
    <property type="project" value="InterPro"/>
</dbReference>
<evidence type="ECO:0000313" key="14">
    <source>
        <dbReference type="EMBL" id="BDU50069.1"/>
    </source>
</evidence>
<evidence type="ECO:0000256" key="1">
    <source>
        <dbReference type="ARBA" id="ARBA00004496"/>
    </source>
</evidence>
<dbReference type="SUPFAM" id="SSF51064">
    <property type="entry name" value="Head domain of nucleotide exchange factor GrpE"/>
    <property type="match status" value="1"/>
</dbReference>
<evidence type="ECO:0000256" key="2">
    <source>
        <dbReference type="ARBA" id="ARBA00009054"/>
    </source>
</evidence>
<sequence length="197" mass="23074">MSKSKKNKKDIDVEEEKMVSENNTEELENEEKKEEGKKEEKEITSEDKIVELEAEVAKWKDSYIRKVAEFENIKKRMEKEKEEFLKFSTEKLILKLLEVVDNLERAVSSSKTTEDFNSLVKGVEMTLNQINRVLTEEGVVALDAKGKEFNPYEHHAMMQEESEEHDDNIVIDEFQKGYKMKEKVIRPALVKVSKNKK</sequence>
<proteinExistence type="inferred from homology"/>